<accession>A0A8H4LGY3</accession>
<name>A0A8H4LGY3_9HYPO</name>
<feature type="domain" description="Cyanovirin-N" evidence="2">
    <location>
        <begin position="20"/>
        <end position="120"/>
    </location>
</feature>
<dbReference type="SUPFAM" id="SSF51322">
    <property type="entry name" value="Cyanovirin-N"/>
    <property type="match status" value="1"/>
</dbReference>
<proteinExistence type="predicted"/>
<dbReference type="Gene3D" id="2.30.60.10">
    <property type="entry name" value="Cyanovirin-N"/>
    <property type="match status" value="1"/>
</dbReference>
<keyword evidence="4" id="KW-1185">Reference proteome</keyword>
<evidence type="ECO:0000256" key="1">
    <source>
        <dbReference type="SAM" id="SignalP"/>
    </source>
</evidence>
<evidence type="ECO:0000259" key="2">
    <source>
        <dbReference type="SMART" id="SM01111"/>
    </source>
</evidence>
<reference evidence="3 4" key="1">
    <citation type="submission" date="2020-01" db="EMBL/GenBank/DDBJ databases">
        <title>Identification and distribution of gene clusters putatively required for synthesis of sphingolipid metabolism inhibitors in phylogenetically diverse species of the filamentous fungus Fusarium.</title>
        <authorList>
            <person name="Kim H.-S."/>
            <person name="Busman M."/>
            <person name="Brown D.W."/>
            <person name="Divon H."/>
            <person name="Uhlig S."/>
            <person name="Proctor R.H."/>
        </authorList>
    </citation>
    <scope>NUCLEOTIDE SEQUENCE [LARGE SCALE GENOMIC DNA]</scope>
    <source>
        <strain evidence="3 4">NRRL 20459</strain>
    </source>
</reference>
<comment type="caution">
    <text evidence="3">The sequence shown here is derived from an EMBL/GenBank/DDBJ whole genome shotgun (WGS) entry which is preliminary data.</text>
</comment>
<dbReference type="Pfam" id="PF08881">
    <property type="entry name" value="CVNH"/>
    <property type="match status" value="1"/>
</dbReference>
<dbReference type="InterPro" id="IPR011058">
    <property type="entry name" value="Cyanovirin-N"/>
</dbReference>
<dbReference type="SMART" id="SM01111">
    <property type="entry name" value="CVNH"/>
    <property type="match status" value="1"/>
</dbReference>
<dbReference type="InterPro" id="IPR036673">
    <property type="entry name" value="Cyanovirin-N_sf"/>
</dbReference>
<evidence type="ECO:0000313" key="3">
    <source>
        <dbReference type="EMBL" id="KAF4468836.1"/>
    </source>
</evidence>
<keyword evidence="1" id="KW-0732">Signal</keyword>
<evidence type="ECO:0000313" key="4">
    <source>
        <dbReference type="Proteomes" id="UP000554235"/>
    </source>
</evidence>
<feature type="signal peptide" evidence="1">
    <location>
        <begin position="1"/>
        <end position="16"/>
    </location>
</feature>
<organism evidence="3 4">
    <name type="scientific">Fusarium albosuccineum</name>
    <dbReference type="NCBI Taxonomy" id="1237068"/>
    <lineage>
        <taxon>Eukaryota</taxon>
        <taxon>Fungi</taxon>
        <taxon>Dikarya</taxon>
        <taxon>Ascomycota</taxon>
        <taxon>Pezizomycotina</taxon>
        <taxon>Sordariomycetes</taxon>
        <taxon>Hypocreomycetidae</taxon>
        <taxon>Hypocreales</taxon>
        <taxon>Nectriaceae</taxon>
        <taxon>Fusarium</taxon>
        <taxon>Fusarium decemcellulare species complex</taxon>
    </lineage>
</organism>
<gene>
    <name evidence="3" type="ORF">FALBO_4284</name>
</gene>
<dbReference type="AlphaFoldDB" id="A0A8H4LGY3"/>
<dbReference type="Proteomes" id="UP000554235">
    <property type="component" value="Unassembled WGS sequence"/>
</dbReference>
<feature type="chain" id="PRO_5034995490" evidence="1">
    <location>
        <begin position="17"/>
        <end position="123"/>
    </location>
</feature>
<protein>
    <submittedName>
        <fullName evidence="3">Cyanovirin-N</fullName>
    </submittedName>
</protein>
<dbReference type="OrthoDB" id="4672515at2759"/>
<dbReference type="EMBL" id="JAADYS010000553">
    <property type="protein sequence ID" value="KAF4468836.1"/>
    <property type="molecule type" value="Genomic_DNA"/>
</dbReference>
<sequence length="123" mass="12871">MKFFILAASFAALVSANTKNFSGSCSNIRIFNGRDRPEVLQATCNTLDGSTAEAELQLVLCLGAVDGKLQYQDRGFFIESCSDCALSGGTTVYTCNCGGDTLTAIDLNTVVGNENGKLACGPP</sequence>